<evidence type="ECO:0000313" key="2">
    <source>
        <dbReference type="EMBL" id="MXR51166.1"/>
    </source>
</evidence>
<dbReference type="EMBL" id="WUUT01000002">
    <property type="protein sequence ID" value="MXR51166.1"/>
    <property type="molecule type" value="Genomic_DNA"/>
</dbReference>
<evidence type="ECO:0000259" key="1">
    <source>
        <dbReference type="PROSITE" id="PS00028"/>
    </source>
</evidence>
<accession>A0A6B0T4Q9</accession>
<keyword evidence="3" id="KW-1185">Reference proteome</keyword>
<evidence type="ECO:0000313" key="3">
    <source>
        <dbReference type="Proteomes" id="UP000466535"/>
    </source>
</evidence>
<dbReference type="AlphaFoldDB" id="A0A6B0T4Q9"/>
<name>A0A6B0T4Q9_9EURY</name>
<feature type="domain" description="C2H2-type" evidence="1">
    <location>
        <begin position="4"/>
        <end position="26"/>
    </location>
</feature>
<comment type="caution">
    <text evidence="2">The sequence shown here is derived from an EMBL/GenBank/DDBJ whole genome shotgun (WGS) entry which is preliminary data.</text>
</comment>
<gene>
    <name evidence="2" type="ORF">GRX03_06040</name>
</gene>
<protein>
    <recommendedName>
        <fullName evidence="1">C2H2-type domain-containing protein</fullName>
    </recommendedName>
</protein>
<dbReference type="RefSeq" id="WP_159763314.1">
    <property type="nucleotide sequence ID" value="NZ_WUUT01000002.1"/>
</dbReference>
<sequence length="55" mass="6113">MSECCPYCGREYETPTGLYTHALTEHRAAVLSVWTDEHGISPTQTGQQSLREVTA</sequence>
<organism evidence="2 3">
    <name type="scientific">Halovenus carboxidivorans</name>
    <dbReference type="NCBI Taxonomy" id="2692199"/>
    <lineage>
        <taxon>Archaea</taxon>
        <taxon>Methanobacteriati</taxon>
        <taxon>Methanobacteriota</taxon>
        <taxon>Stenosarchaea group</taxon>
        <taxon>Halobacteria</taxon>
        <taxon>Halobacteriales</taxon>
        <taxon>Haloarculaceae</taxon>
        <taxon>Halovenus</taxon>
    </lineage>
</organism>
<dbReference type="OrthoDB" id="382292at2157"/>
<dbReference type="Proteomes" id="UP000466535">
    <property type="component" value="Unassembled WGS sequence"/>
</dbReference>
<dbReference type="InterPro" id="IPR013087">
    <property type="entry name" value="Znf_C2H2_type"/>
</dbReference>
<proteinExistence type="predicted"/>
<dbReference type="PROSITE" id="PS00028">
    <property type="entry name" value="ZINC_FINGER_C2H2_1"/>
    <property type="match status" value="1"/>
</dbReference>
<reference evidence="2 3" key="1">
    <citation type="submission" date="2019-12" db="EMBL/GenBank/DDBJ databases">
        <title>Isolation and characterization of three novel carbon monoxide-oxidizing members of Halobacteria from salione crusts and soils.</title>
        <authorList>
            <person name="Myers M.R."/>
            <person name="King G.M."/>
        </authorList>
    </citation>
    <scope>NUCLEOTIDE SEQUENCE [LARGE SCALE GENOMIC DNA]</scope>
    <source>
        <strain evidence="2 3">WSH3</strain>
    </source>
</reference>